<protein>
    <recommendedName>
        <fullName evidence="4">Prepilin-type cleavage/methylation domain-containing protein</fullName>
    </recommendedName>
</protein>
<dbReference type="Proteomes" id="UP000289758">
    <property type="component" value="Unassembled WGS sequence"/>
</dbReference>
<keyword evidence="3" id="KW-1185">Reference proteome</keyword>
<dbReference type="AlphaFoldDB" id="A0A4Q1ADX3"/>
<dbReference type="EMBL" id="PDKK01000021">
    <property type="protein sequence ID" value="RXK01613.1"/>
    <property type="molecule type" value="Genomic_DNA"/>
</dbReference>
<evidence type="ECO:0000313" key="3">
    <source>
        <dbReference type="Proteomes" id="UP000289758"/>
    </source>
</evidence>
<keyword evidence="1" id="KW-0812">Transmembrane</keyword>
<sequence>MKTALTLLEVIVVISLISIIYFTQSNKTFTNTDLEKAANRIVLYLKQTRYQALIADRRNENVSLWYKRRWTMKFFRCSESVGGIYYVIYSDENETGHPNKDESLIDPLTRKRVYSSNSCESSNDTSKYVLLTKEFGIKSVNISCNNTTSLGQISFGRDGKVYSKLSNSENSEDEYEIFEKCKIELISKEDQKIGIFIEPKTGFTHKE</sequence>
<evidence type="ECO:0000256" key="1">
    <source>
        <dbReference type="SAM" id="Phobius"/>
    </source>
</evidence>
<gene>
    <name evidence="2" type="ORF">CRV07_14890</name>
</gene>
<name>A0A4Q1ADX3_9BACT</name>
<feature type="transmembrane region" description="Helical" evidence="1">
    <location>
        <begin position="7"/>
        <end position="24"/>
    </location>
</feature>
<comment type="caution">
    <text evidence="2">The sequence shown here is derived from an EMBL/GenBank/DDBJ whole genome shotgun (WGS) entry which is preliminary data.</text>
</comment>
<accession>A0A4Q1ADX3</accession>
<evidence type="ECO:0000313" key="2">
    <source>
        <dbReference type="EMBL" id="RXK01613.1"/>
    </source>
</evidence>
<organism evidence="2 3">
    <name type="scientific">Halarcobacter ebronensis</name>
    <dbReference type="NCBI Taxonomy" id="1462615"/>
    <lineage>
        <taxon>Bacteria</taxon>
        <taxon>Pseudomonadati</taxon>
        <taxon>Campylobacterota</taxon>
        <taxon>Epsilonproteobacteria</taxon>
        <taxon>Campylobacterales</taxon>
        <taxon>Arcobacteraceae</taxon>
        <taxon>Halarcobacter</taxon>
    </lineage>
</organism>
<keyword evidence="1" id="KW-0472">Membrane</keyword>
<reference evidence="2 3" key="1">
    <citation type="submission" date="2017-10" db="EMBL/GenBank/DDBJ databases">
        <title>Genomics of the genus Arcobacter.</title>
        <authorList>
            <person name="Perez-Cataluna A."/>
            <person name="Figueras M.J."/>
        </authorList>
    </citation>
    <scope>NUCLEOTIDE SEQUENCE [LARGE SCALE GENOMIC DNA]</scope>
    <source>
        <strain evidence="2 3">CECT 8441</strain>
    </source>
</reference>
<proteinExistence type="predicted"/>
<dbReference type="OrthoDB" id="5363195at2"/>
<evidence type="ECO:0008006" key="4">
    <source>
        <dbReference type="Google" id="ProtNLM"/>
    </source>
</evidence>
<dbReference type="RefSeq" id="WP_129088388.1">
    <property type="nucleotide sequence ID" value="NZ_CP053836.1"/>
</dbReference>
<keyword evidence="1" id="KW-1133">Transmembrane helix</keyword>